<protein>
    <submittedName>
        <fullName evidence="3">Uncharacterized protein</fullName>
    </submittedName>
</protein>
<keyword evidence="1" id="KW-0175">Coiled coil</keyword>
<organism evidence="3 4">
    <name type="scientific">Streptomyces solincola</name>
    <dbReference type="NCBI Taxonomy" id="2100817"/>
    <lineage>
        <taxon>Bacteria</taxon>
        <taxon>Bacillati</taxon>
        <taxon>Actinomycetota</taxon>
        <taxon>Actinomycetes</taxon>
        <taxon>Kitasatosporales</taxon>
        <taxon>Streptomycetaceae</taxon>
        <taxon>Streptomyces</taxon>
    </lineage>
</organism>
<evidence type="ECO:0000256" key="2">
    <source>
        <dbReference type="SAM" id="MobiDB-lite"/>
    </source>
</evidence>
<feature type="region of interest" description="Disordered" evidence="2">
    <location>
        <begin position="259"/>
        <end position="282"/>
    </location>
</feature>
<dbReference type="OrthoDB" id="4316686at2"/>
<gene>
    <name evidence="3" type="ORF">C6N75_15210</name>
</gene>
<proteinExistence type="predicted"/>
<keyword evidence="4" id="KW-1185">Reference proteome</keyword>
<dbReference type="AlphaFoldDB" id="A0A2S9PVD5"/>
<accession>A0A2S9PVD5</accession>
<dbReference type="EMBL" id="PVLV01000210">
    <property type="protein sequence ID" value="PRH78381.1"/>
    <property type="molecule type" value="Genomic_DNA"/>
</dbReference>
<sequence>MSTPDFLANLPTAPRRQALRMLERTRLAEAVEYTGQERTAARKAVHRLNQQIDATRAERDKLNSYGLLYPPSEEIDAQRAQLTEEYARLIREHRHASALRAAAEVVHESAVLERAWANRPEPSKTDGRLFANVLCPPVGRFVNAPGYTVTVLHPDPHVRDRQLWREMHHGTVKRSRARSILEKWAERDQAYILRDAHGRFYVATPTQRLELVPTDIAPPHTEGDALRAALVVYGFPAYDDTEGGFSWLSVPLEQHACHEETHDGPHFRISSGERADRPASQNDERWGASLYDALGEHVTTLDGSPDGSTLAEDCAYIARAIAEYVPAQL</sequence>
<dbReference type="RefSeq" id="WP_105869444.1">
    <property type="nucleotide sequence ID" value="NZ_PVLV01000210.1"/>
</dbReference>
<comment type="caution">
    <text evidence="3">The sequence shown here is derived from an EMBL/GenBank/DDBJ whole genome shotgun (WGS) entry which is preliminary data.</text>
</comment>
<evidence type="ECO:0000313" key="4">
    <source>
        <dbReference type="Proteomes" id="UP000239322"/>
    </source>
</evidence>
<feature type="coiled-coil region" evidence="1">
    <location>
        <begin position="38"/>
        <end position="92"/>
    </location>
</feature>
<dbReference type="Proteomes" id="UP000239322">
    <property type="component" value="Unassembled WGS sequence"/>
</dbReference>
<evidence type="ECO:0000256" key="1">
    <source>
        <dbReference type="SAM" id="Coils"/>
    </source>
</evidence>
<reference evidence="3 4" key="1">
    <citation type="submission" date="2018-03" db="EMBL/GenBank/DDBJ databases">
        <title>Novel Streptomyces sp. from soil.</title>
        <authorList>
            <person name="Tan G.Y.A."/>
            <person name="Lee Z.Y."/>
        </authorList>
    </citation>
    <scope>NUCLEOTIDE SEQUENCE [LARGE SCALE GENOMIC DNA]</scope>
    <source>
        <strain evidence="3 4">ST5x</strain>
    </source>
</reference>
<name>A0A2S9PVD5_9ACTN</name>
<evidence type="ECO:0000313" key="3">
    <source>
        <dbReference type="EMBL" id="PRH78381.1"/>
    </source>
</evidence>